<evidence type="ECO:0000256" key="1">
    <source>
        <dbReference type="SAM" id="Phobius"/>
    </source>
</evidence>
<reference evidence="2 3" key="1">
    <citation type="submission" date="2018-08" db="EMBL/GenBank/DDBJ databases">
        <title>Draft genome sequence of Rhodobacter sphaeroides FY.</title>
        <authorList>
            <person name="Rayyan A."/>
            <person name="Meyer T.E."/>
            <person name="Kyndt J.A."/>
        </authorList>
    </citation>
    <scope>NUCLEOTIDE SEQUENCE [LARGE SCALE GENOMIC DNA]</scope>
    <source>
        <strain evidence="2 3">FY</strain>
    </source>
</reference>
<protein>
    <submittedName>
        <fullName evidence="2">Uncharacterized protein</fullName>
    </submittedName>
</protein>
<keyword evidence="1" id="KW-1133">Transmembrane helix</keyword>
<dbReference type="EMBL" id="QWGP01000002">
    <property type="protein sequence ID" value="RHZ98206.1"/>
    <property type="molecule type" value="Genomic_DNA"/>
</dbReference>
<dbReference type="AlphaFoldDB" id="A0AAX1UQX1"/>
<proteinExistence type="predicted"/>
<dbReference type="Proteomes" id="UP000266305">
    <property type="component" value="Unassembled WGS sequence"/>
</dbReference>
<name>A0AAX1UQX1_CERSP</name>
<feature type="transmembrane region" description="Helical" evidence="1">
    <location>
        <begin position="20"/>
        <end position="37"/>
    </location>
</feature>
<dbReference type="GeneID" id="97259159"/>
<evidence type="ECO:0000313" key="2">
    <source>
        <dbReference type="EMBL" id="RHZ98206.1"/>
    </source>
</evidence>
<evidence type="ECO:0000313" key="3">
    <source>
        <dbReference type="Proteomes" id="UP000266305"/>
    </source>
</evidence>
<dbReference type="RefSeq" id="WP_002719773.1">
    <property type="nucleotide sequence ID" value="NZ_BJXO01000003.1"/>
</dbReference>
<accession>A0AAX1UQX1</accession>
<keyword evidence="1" id="KW-0812">Transmembrane</keyword>
<sequence>MLTEMKEVLSRCSETLIEDALGVAAVFSLLIAALYLPHLV</sequence>
<comment type="caution">
    <text evidence="2">The sequence shown here is derived from an EMBL/GenBank/DDBJ whole genome shotgun (WGS) entry which is preliminary data.</text>
</comment>
<organism evidence="2 3">
    <name type="scientific">Cereibacter sphaeroides</name>
    <name type="common">Rhodobacter sphaeroides</name>
    <dbReference type="NCBI Taxonomy" id="1063"/>
    <lineage>
        <taxon>Bacteria</taxon>
        <taxon>Pseudomonadati</taxon>
        <taxon>Pseudomonadota</taxon>
        <taxon>Alphaproteobacteria</taxon>
        <taxon>Rhodobacterales</taxon>
        <taxon>Paracoccaceae</taxon>
        <taxon>Cereibacter</taxon>
    </lineage>
</organism>
<gene>
    <name evidence="2" type="ORF">D1114_03025</name>
</gene>
<keyword evidence="1" id="KW-0472">Membrane</keyword>